<dbReference type="InterPro" id="IPR004805">
    <property type="entry name" value="DnaE2/DnaE/PolC"/>
</dbReference>
<keyword evidence="4 9" id="KW-0808">Transferase</keyword>
<evidence type="ECO:0000313" key="9">
    <source>
        <dbReference type="EMBL" id="USF24417.1"/>
    </source>
</evidence>
<evidence type="ECO:0000256" key="5">
    <source>
        <dbReference type="ARBA" id="ARBA00022695"/>
    </source>
</evidence>
<dbReference type="Pfam" id="PF02811">
    <property type="entry name" value="PHP"/>
    <property type="match status" value="1"/>
</dbReference>
<dbReference type="GO" id="GO:0005737">
    <property type="term" value="C:cytoplasm"/>
    <property type="evidence" value="ECO:0007669"/>
    <property type="project" value="UniProtKB-SubCell"/>
</dbReference>
<dbReference type="GO" id="GO:0006260">
    <property type="term" value="P:DNA replication"/>
    <property type="evidence" value="ECO:0007669"/>
    <property type="project" value="UniProtKB-KW"/>
</dbReference>
<dbReference type="Pfam" id="PF07733">
    <property type="entry name" value="DNA_pol3_alpha"/>
    <property type="match status" value="1"/>
</dbReference>
<organism evidence="9 10">
    <name type="scientific">Mucispirillum schaedleri ASF457</name>
    <dbReference type="NCBI Taxonomy" id="1379858"/>
    <lineage>
        <taxon>Bacteria</taxon>
        <taxon>Pseudomonadati</taxon>
        <taxon>Deferribacterota</taxon>
        <taxon>Deferribacteres</taxon>
        <taxon>Deferribacterales</taxon>
        <taxon>Mucispirillaceae</taxon>
        <taxon>Mucispirillum</taxon>
    </lineage>
</organism>
<comment type="subcellular location">
    <subcellularLocation>
        <location evidence="1">Cytoplasm</location>
    </subcellularLocation>
</comment>
<dbReference type="InterPro" id="IPR029460">
    <property type="entry name" value="DNAPol_HHH"/>
</dbReference>
<evidence type="ECO:0000256" key="8">
    <source>
        <dbReference type="ARBA" id="ARBA00049244"/>
    </source>
</evidence>
<evidence type="ECO:0000256" key="6">
    <source>
        <dbReference type="ARBA" id="ARBA00022705"/>
    </source>
</evidence>
<dbReference type="PANTHER" id="PTHR32294:SF0">
    <property type="entry name" value="DNA POLYMERASE III SUBUNIT ALPHA"/>
    <property type="match status" value="1"/>
</dbReference>
<dbReference type="SMART" id="SM00481">
    <property type="entry name" value="POLIIIAc"/>
    <property type="match status" value="1"/>
</dbReference>
<dbReference type="InterPro" id="IPR040982">
    <property type="entry name" value="DNA_pol3_finger"/>
</dbReference>
<keyword evidence="5 9" id="KW-0548">Nucleotidyltransferase</keyword>
<evidence type="ECO:0000256" key="7">
    <source>
        <dbReference type="ARBA" id="ARBA00022932"/>
    </source>
</evidence>
<accession>V2RKS7</accession>
<dbReference type="PANTHER" id="PTHR32294">
    <property type="entry name" value="DNA POLYMERASE III SUBUNIT ALPHA"/>
    <property type="match status" value="1"/>
</dbReference>
<dbReference type="Pfam" id="PF17657">
    <property type="entry name" value="DNA_pol3_finger"/>
    <property type="match status" value="1"/>
</dbReference>
<dbReference type="GO" id="GO:0003887">
    <property type="term" value="F:DNA-directed DNA polymerase activity"/>
    <property type="evidence" value="ECO:0007669"/>
    <property type="project" value="UniProtKB-KW"/>
</dbReference>
<protein>
    <recommendedName>
        <fullName evidence="3">DNA polymerase III subunit alpha</fullName>
        <ecNumber evidence="2">2.7.7.7</ecNumber>
    </recommendedName>
</protein>
<dbReference type="Gene3D" id="1.10.150.870">
    <property type="match status" value="1"/>
</dbReference>
<reference evidence="9" key="3">
    <citation type="submission" date="2022-06" db="EMBL/GenBank/DDBJ databases">
        <title>Resources to Facilitate Use of the Altered Schaedler Flora (ASF) Mouse Model to Study Microbiome Function.</title>
        <authorList>
            <person name="Proctor A."/>
            <person name="Parvinroo S."/>
            <person name="Richie T."/>
            <person name="Jia X."/>
            <person name="Lee S.T.M."/>
            <person name="Karp P.D."/>
            <person name="Paley S."/>
            <person name="Kostic A.D."/>
            <person name="Pierre J.F."/>
            <person name="Wannemuehler M.J."/>
            <person name="Phillips G.J."/>
        </authorList>
    </citation>
    <scope>NUCLEOTIDE SEQUENCE</scope>
    <source>
        <strain evidence="9">ASF457</strain>
    </source>
</reference>
<dbReference type="SUPFAM" id="SSF89550">
    <property type="entry name" value="PHP domain-like"/>
    <property type="match status" value="1"/>
</dbReference>
<dbReference type="CDD" id="cd12113">
    <property type="entry name" value="PHP_PolIIIA_DnaE3"/>
    <property type="match status" value="1"/>
</dbReference>
<gene>
    <name evidence="9" type="primary">dnaE</name>
    <name evidence="9" type="ORF">N508_001503</name>
</gene>
<dbReference type="InterPro" id="IPR004365">
    <property type="entry name" value="NA-bd_OB_tRNA"/>
</dbReference>
<dbReference type="Gene3D" id="3.20.20.140">
    <property type="entry name" value="Metal-dependent hydrolases"/>
    <property type="match status" value="1"/>
</dbReference>
<evidence type="ECO:0000256" key="2">
    <source>
        <dbReference type="ARBA" id="ARBA00012417"/>
    </source>
</evidence>
<evidence type="ECO:0000256" key="4">
    <source>
        <dbReference type="ARBA" id="ARBA00022679"/>
    </source>
</evidence>
<reference evidence="9" key="2">
    <citation type="submission" date="2022-05" db="EMBL/GenBank/DDBJ databases">
        <authorList>
            <person name="Proctor A.L."/>
            <person name="Phillips G.J."/>
            <person name="Wannemuehler M.J."/>
        </authorList>
    </citation>
    <scope>NUCLEOTIDE SEQUENCE</scope>
    <source>
        <strain evidence="9">ASF457</strain>
    </source>
</reference>
<dbReference type="OrthoDB" id="9803237at2"/>
<keyword evidence="7" id="KW-0239">DNA-directed DNA polymerase</keyword>
<dbReference type="EMBL" id="CP097562">
    <property type="protein sequence ID" value="USF24417.1"/>
    <property type="molecule type" value="Genomic_DNA"/>
</dbReference>
<comment type="catalytic activity">
    <reaction evidence="8">
        <text>DNA(n) + a 2'-deoxyribonucleoside 5'-triphosphate = DNA(n+1) + diphosphate</text>
        <dbReference type="Rhea" id="RHEA:22508"/>
        <dbReference type="Rhea" id="RHEA-COMP:17339"/>
        <dbReference type="Rhea" id="RHEA-COMP:17340"/>
        <dbReference type="ChEBI" id="CHEBI:33019"/>
        <dbReference type="ChEBI" id="CHEBI:61560"/>
        <dbReference type="ChEBI" id="CHEBI:173112"/>
        <dbReference type="EC" id="2.7.7.7"/>
    </reaction>
</comment>
<evidence type="ECO:0000256" key="3">
    <source>
        <dbReference type="ARBA" id="ARBA00019114"/>
    </source>
</evidence>
<dbReference type="GO" id="GO:0003676">
    <property type="term" value="F:nucleic acid binding"/>
    <property type="evidence" value="ECO:0007669"/>
    <property type="project" value="InterPro"/>
</dbReference>
<dbReference type="GO" id="GO:0008408">
    <property type="term" value="F:3'-5' exonuclease activity"/>
    <property type="evidence" value="ECO:0007669"/>
    <property type="project" value="InterPro"/>
</dbReference>
<dbReference type="Proteomes" id="UP000017429">
    <property type="component" value="Chromosome"/>
</dbReference>
<keyword evidence="10" id="KW-1185">Reference proteome</keyword>
<dbReference type="NCBIfam" id="NF004226">
    <property type="entry name" value="PRK05673.1"/>
    <property type="match status" value="1"/>
</dbReference>
<dbReference type="InterPro" id="IPR016195">
    <property type="entry name" value="Pol/histidinol_Pase-like"/>
</dbReference>
<dbReference type="Pfam" id="PF14579">
    <property type="entry name" value="HHH_6"/>
    <property type="match status" value="1"/>
</dbReference>
<sequence length="1245" mass="141504">MTQLQEKECLKGRFVHLHLHTLYSALDGAIKIKKLAEKLKANGMEACAITDHGVMYGIIDFYNTMKKEGIKPIIGSEFYISPDSRFNKKDHYKQGDDTNYHLVLLAENNDGLQNLYKLSTIGFLEGFYRKPRIDKETLRQYSKGVIALSACLGGEISRKFLKEGYEAARNAALEYDEILGRNNYFLEIQENGIPEQKIVNNQLIQISKETGIPLVATCDSHYLNKEDYSSHNILMQIQLGQVGDEKRKPRLKPVDASQQIKTDTTSQMKGDINGYLAREDDLDDLSRDTSDTLDPAIMHSRSGKMDYSSMLYVKTPDEMYNDFSYCTEAVENTVKIAERCNISITFGINHLPQYEVPEGYTLESYFRELSAKGLKERLKKVPEEQHHIYWERLNYELEIIIMKGFDAYFLIVWDFINYSRQNHIPVGPGRGSGAGSLVAYSLTITDIDPIRFKLFFERFLNPERVSMPDFDIDFCIKGRDDVIKYVSQKYGEEKVSQIVTFGTLKPKNAVRDVCRVYNTPLVEVNKLAKSIPDGPSITTFQKAYDADPELYSRFENIEHGAEIRKHSENLEGSIRQVGMHAAGVVIADKPLVEYAPLAKGPKGEVILQFEKGAAEAVGLIKFDFLGLKNLTIIDEAVKRIHATVDKDFDVDHLPLNDKEIYEMLQHGDTSGVFQLESAGMKSLLKRLRPTVFEDIIAANALYRPGPIESGMLDSFIKRKHGEEEVIYPFEEIKDILEETYGVIVYQEQVMQIAQVLGGYSLGAADMLRRAMGKKKKEEMEKNRAIFLYGDEEKNIPGVQKLGKDVQKASDLYDLIDKFAGYGFNKSHSAAYAYIAYQTAYLKVKYPKEYMSALLSVSIDNIDDVVKYIDECSRMGIKILPPDINKSYFDFRVEGDAVRFGLGAIKSVGQAAIESFIIEREKNGKYKSIYDLCDRMDFKSAANKKTIEAFIYSGTLDCFGKSRHQHTCVYMSALEAAASKAKDREKGFGSIEDFLTGEREEYYPNVEEPPAKVLLLKEKEILGFYYSSHPLKEYNKYIETFAEDMELVNSMRSEGEVLVAGMIKSIRHHITKSKKEKMAFLELEDTKNSVDVVVFPKMYADNIMHLNEDNIIAVQGMFTPNNEDGTGSITARKIMTLGHALEENTATLKITIDTEKSTPDRVFQIKTLIARFKGRLPVNIIFILPNKYRVSMSVSEEYEVCPEIEFLELLKQVPGVIDIEFVQTGDITYSLDLETENYTMDTWSIA</sequence>
<dbReference type="AlphaFoldDB" id="V2RKS7"/>
<keyword evidence="6" id="KW-0235">DNA replication</keyword>
<dbReference type="InterPro" id="IPR011708">
    <property type="entry name" value="DNA_pol3_alpha_NTPase_dom"/>
</dbReference>
<dbReference type="Gene3D" id="2.40.50.140">
    <property type="entry name" value="Nucleic acid-binding proteins"/>
    <property type="match status" value="1"/>
</dbReference>
<dbReference type="EC" id="2.7.7.7" evidence="2"/>
<dbReference type="InterPro" id="IPR012340">
    <property type="entry name" value="NA-bd_OB-fold"/>
</dbReference>
<reference evidence="9" key="1">
    <citation type="journal article" date="2014" name="Genome Announc.">
        <title>Draft genome sequences of the altered schaedler flora, a defined bacterial community from gnotobiotic mice.</title>
        <authorList>
            <person name="Wannemuehler M.J."/>
            <person name="Overstreet A.M."/>
            <person name="Ward D.V."/>
            <person name="Phillips G.J."/>
        </authorList>
    </citation>
    <scope>NUCLEOTIDE SEQUENCE</scope>
    <source>
        <strain evidence="9">ASF457</strain>
    </source>
</reference>
<dbReference type="Pfam" id="PF01336">
    <property type="entry name" value="tRNA_anti-codon"/>
    <property type="match status" value="1"/>
</dbReference>
<proteinExistence type="predicted"/>
<dbReference type="Gene3D" id="1.10.10.1600">
    <property type="entry name" value="Bacterial DNA polymerase III alpha subunit, thumb domain"/>
    <property type="match status" value="1"/>
</dbReference>
<dbReference type="KEGG" id="msch:N508_001503"/>
<dbReference type="InterPro" id="IPR003141">
    <property type="entry name" value="Pol/His_phosphatase_N"/>
</dbReference>
<name>V2RKS7_9BACT</name>
<dbReference type="InterPro" id="IPR004013">
    <property type="entry name" value="PHP_dom"/>
</dbReference>
<dbReference type="eggNOG" id="COG0587">
    <property type="taxonomic scope" value="Bacteria"/>
</dbReference>
<evidence type="ECO:0000256" key="1">
    <source>
        <dbReference type="ARBA" id="ARBA00004496"/>
    </source>
</evidence>
<evidence type="ECO:0000313" key="10">
    <source>
        <dbReference type="Proteomes" id="UP000017429"/>
    </source>
</evidence>
<dbReference type="CDD" id="cd04485">
    <property type="entry name" value="DnaE_OBF"/>
    <property type="match status" value="1"/>
</dbReference>
<dbReference type="RefSeq" id="WP_023275799.1">
    <property type="nucleotide sequence ID" value="NZ_CP097562.1"/>
</dbReference>
<dbReference type="InterPro" id="IPR041931">
    <property type="entry name" value="DNA_pol3_alpha_thumb_dom"/>
</dbReference>
<dbReference type="NCBIfam" id="TIGR00594">
    <property type="entry name" value="polc"/>
    <property type="match status" value="1"/>
</dbReference>